<comment type="caution">
    <text evidence="1">The sequence shown here is derived from an EMBL/GenBank/DDBJ whole genome shotgun (WGS) entry which is preliminary data.</text>
</comment>
<sequence>MEDNKYDGYWSLAEKEGADGSVCYYSLDINGSTMEAWGMDDKGFIEDEGTVGHLKWEEGETYAFTANGETEQLTFRFRDEDEIHVYVTRSSNQAECLYVAMR</sequence>
<dbReference type="Proteomes" id="UP000661691">
    <property type="component" value="Unassembled WGS sequence"/>
</dbReference>
<keyword evidence="2" id="KW-1185">Reference proteome</keyword>
<protein>
    <recommendedName>
        <fullName evidence="3">Lipocalin-like domain-containing protein</fullName>
    </recommendedName>
</protein>
<reference evidence="1" key="1">
    <citation type="submission" date="2020-09" db="EMBL/GenBank/DDBJ databases">
        <title>A novel bacterium of genus Hazenella, isolated from South China Sea.</title>
        <authorList>
            <person name="Huang H."/>
            <person name="Mo K."/>
            <person name="Hu Y."/>
        </authorList>
    </citation>
    <scope>NUCLEOTIDE SEQUENCE</scope>
    <source>
        <strain evidence="1">IB182357</strain>
    </source>
</reference>
<accession>A0A926NBZ7</accession>
<evidence type="ECO:0008006" key="3">
    <source>
        <dbReference type="Google" id="ProtNLM"/>
    </source>
</evidence>
<proteinExistence type="predicted"/>
<dbReference type="EMBL" id="JACXAH010000011">
    <property type="protein sequence ID" value="MBD1372590.1"/>
    <property type="molecule type" value="Genomic_DNA"/>
</dbReference>
<dbReference type="AlphaFoldDB" id="A0A926NBZ7"/>
<organism evidence="1 2">
    <name type="scientific">Polycladospora coralii</name>
    <dbReference type="NCBI Taxonomy" id="2771432"/>
    <lineage>
        <taxon>Bacteria</taxon>
        <taxon>Bacillati</taxon>
        <taxon>Bacillota</taxon>
        <taxon>Bacilli</taxon>
        <taxon>Bacillales</taxon>
        <taxon>Thermoactinomycetaceae</taxon>
        <taxon>Polycladospora</taxon>
    </lineage>
</organism>
<evidence type="ECO:0000313" key="2">
    <source>
        <dbReference type="Proteomes" id="UP000661691"/>
    </source>
</evidence>
<gene>
    <name evidence="1" type="ORF">IC620_09510</name>
</gene>
<name>A0A926NBZ7_9BACL</name>
<evidence type="ECO:0000313" key="1">
    <source>
        <dbReference type="EMBL" id="MBD1372590.1"/>
    </source>
</evidence>